<dbReference type="RefSeq" id="WP_164212168.1">
    <property type="nucleotide sequence ID" value="NZ_JAAGSC010000044.1"/>
</dbReference>
<dbReference type="AlphaFoldDB" id="A0A845V3C1"/>
<dbReference type="Proteomes" id="UP000484885">
    <property type="component" value="Unassembled WGS sequence"/>
</dbReference>
<keyword evidence="3" id="KW-1185">Reference proteome</keyword>
<dbReference type="InterPro" id="IPR007497">
    <property type="entry name" value="SIMPL/DUF541"/>
</dbReference>
<dbReference type="Pfam" id="PF04402">
    <property type="entry name" value="SIMPL"/>
    <property type="match status" value="1"/>
</dbReference>
<dbReference type="InterPro" id="IPR052022">
    <property type="entry name" value="26kDa_periplasmic_antigen"/>
</dbReference>
<feature type="chain" id="PRO_5033034645" evidence="1">
    <location>
        <begin position="18"/>
        <end position="239"/>
    </location>
</feature>
<organism evidence="2 3">
    <name type="scientific">Wenzhouxiangella limi</name>
    <dbReference type="NCBI Taxonomy" id="2707351"/>
    <lineage>
        <taxon>Bacteria</taxon>
        <taxon>Pseudomonadati</taxon>
        <taxon>Pseudomonadota</taxon>
        <taxon>Gammaproteobacteria</taxon>
        <taxon>Chromatiales</taxon>
        <taxon>Wenzhouxiangellaceae</taxon>
        <taxon>Wenzhouxiangella</taxon>
    </lineage>
</organism>
<evidence type="ECO:0000313" key="2">
    <source>
        <dbReference type="EMBL" id="NDY96770.1"/>
    </source>
</evidence>
<evidence type="ECO:0000256" key="1">
    <source>
        <dbReference type="SAM" id="SignalP"/>
    </source>
</evidence>
<accession>A0A845V3C1</accession>
<reference evidence="2 3" key="1">
    <citation type="submission" date="2020-02" db="EMBL/GenBank/DDBJ databases">
        <authorList>
            <person name="Zhang X.-Y."/>
        </authorList>
    </citation>
    <scope>NUCLEOTIDE SEQUENCE [LARGE SCALE GENOMIC DNA]</scope>
    <source>
        <strain evidence="2 3">C33</strain>
    </source>
</reference>
<feature type="signal peptide" evidence="1">
    <location>
        <begin position="1"/>
        <end position="17"/>
    </location>
</feature>
<dbReference type="GO" id="GO:0006974">
    <property type="term" value="P:DNA damage response"/>
    <property type="evidence" value="ECO:0007669"/>
    <property type="project" value="TreeGrafter"/>
</dbReference>
<dbReference type="EMBL" id="JAAGSC010000044">
    <property type="protein sequence ID" value="NDY96770.1"/>
    <property type="molecule type" value="Genomic_DNA"/>
</dbReference>
<name>A0A845V3C1_9GAMM</name>
<dbReference type="Gene3D" id="3.30.70.2970">
    <property type="entry name" value="Protein of unknown function (DUF541), domain 2"/>
    <property type="match status" value="1"/>
</dbReference>
<dbReference type="PANTHER" id="PTHR34387">
    <property type="entry name" value="SLR1258 PROTEIN"/>
    <property type="match status" value="1"/>
</dbReference>
<keyword evidence="1" id="KW-0732">Signal</keyword>
<dbReference type="Gene3D" id="3.30.110.170">
    <property type="entry name" value="Protein of unknown function (DUF541), domain 1"/>
    <property type="match status" value="1"/>
</dbReference>
<protein>
    <submittedName>
        <fullName evidence="2">SIMPL domain-containing protein</fullName>
    </submittedName>
</protein>
<gene>
    <name evidence="2" type="ORF">G3I74_13635</name>
</gene>
<proteinExistence type="predicted"/>
<comment type="caution">
    <text evidence="2">The sequence shown here is derived from an EMBL/GenBank/DDBJ whole genome shotgun (WGS) entry which is preliminary data.</text>
</comment>
<evidence type="ECO:0000313" key="3">
    <source>
        <dbReference type="Proteomes" id="UP000484885"/>
    </source>
</evidence>
<dbReference type="PANTHER" id="PTHR34387:SF1">
    <property type="entry name" value="PERIPLASMIC IMMUNOGENIC PROTEIN"/>
    <property type="match status" value="1"/>
</dbReference>
<sequence>MLLLLFLAILPVQLLMAQNTYDLDDLDEGQVLLNLSVSEDVQVQQDLLSAVLQFTVRGPDSTALQNQVNQAMTQALEILGETDGVDYQTQQYQVHPVYSRRDDPEALEQPIWQAQQSLRLSSLDSPAVLGAVAELQARGLQVQRLGYSLSPAAHRQASESLLEAAIASLQRKAQQTAQLLGKQQAEIIELSLNDTPNHGLRAMSVARTSADSAEMAAPVAEPGRTTVTVSVSARALISP</sequence>